<dbReference type="STRING" id="1123024.GCA_000423625_03253"/>
<feature type="region of interest" description="Disordered" evidence="1">
    <location>
        <begin position="82"/>
        <end position="110"/>
    </location>
</feature>
<dbReference type="Pfam" id="PF26571">
    <property type="entry name" value="VldE"/>
    <property type="match status" value="1"/>
</dbReference>
<organism evidence="4 5">
    <name type="scientific">Pseudonocardia asaccharolytica DSM 44247 = NBRC 16224</name>
    <dbReference type="NCBI Taxonomy" id="1123024"/>
    <lineage>
        <taxon>Bacteria</taxon>
        <taxon>Bacillati</taxon>
        <taxon>Actinomycetota</taxon>
        <taxon>Actinomycetes</taxon>
        <taxon>Pseudonocardiales</taxon>
        <taxon>Pseudonocardiaceae</taxon>
        <taxon>Pseudonocardia</taxon>
    </lineage>
</organism>
<gene>
    <name evidence="4" type="ORF">PA7_18350</name>
</gene>
<dbReference type="EMBL" id="BJVI01000014">
    <property type="protein sequence ID" value="GEL17998.1"/>
    <property type="molecule type" value="Genomic_DNA"/>
</dbReference>
<evidence type="ECO:0000313" key="5">
    <source>
        <dbReference type="Proteomes" id="UP000321328"/>
    </source>
</evidence>
<proteinExistence type="predicted"/>
<feature type="domain" description="ARB-07466-like C-terminal" evidence="3">
    <location>
        <begin position="115"/>
        <end position="227"/>
    </location>
</feature>
<evidence type="ECO:0000259" key="3">
    <source>
        <dbReference type="Pfam" id="PF26571"/>
    </source>
</evidence>
<feature type="region of interest" description="Disordered" evidence="1">
    <location>
        <begin position="28"/>
        <end position="61"/>
    </location>
</feature>
<evidence type="ECO:0000256" key="1">
    <source>
        <dbReference type="SAM" id="MobiDB-lite"/>
    </source>
</evidence>
<keyword evidence="5" id="KW-1185">Reference proteome</keyword>
<accession>A0A511D4Z6</accession>
<dbReference type="AlphaFoldDB" id="A0A511D4Z6"/>
<comment type="caution">
    <text evidence="4">The sequence shown here is derived from an EMBL/GenBank/DDBJ whole genome shotgun (WGS) entry which is preliminary data.</text>
</comment>
<dbReference type="RefSeq" id="WP_147201031.1">
    <property type="nucleotide sequence ID" value="NZ_AUII01000015.1"/>
</dbReference>
<name>A0A511D4Z6_9PSEU</name>
<keyword evidence="2" id="KW-0732">Signal</keyword>
<dbReference type="Proteomes" id="UP000321328">
    <property type="component" value="Unassembled WGS sequence"/>
</dbReference>
<protein>
    <recommendedName>
        <fullName evidence="3">ARB-07466-like C-terminal domain-containing protein</fullName>
    </recommendedName>
</protein>
<sequence>MRASMLPGALTTALAALLSALVLGPVTESDQIPGWPTATAERARPASLAREPSPIRESLPLTDGRAGLIRDSLDAVRSAIEESGAAVDRSSVPRYDPGPPGPKGCTLPDPTRPGGCLTAAARHGLEAMAAEFGGWREGPVIRSASCWDVHAWNPASDHPHGRACDLFPSAPGAFPEGEELANGWRVANWFRANAASLRVEYLIWQGRYWDPSVPDADGWGRPYTGGGVYDVRDPTGGHFDHLHVSFAE</sequence>
<evidence type="ECO:0000256" key="2">
    <source>
        <dbReference type="SAM" id="SignalP"/>
    </source>
</evidence>
<feature type="signal peptide" evidence="2">
    <location>
        <begin position="1"/>
        <end position="24"/>
    </location>
</feature>
<dbReference type="InterPro" id="IPR058593">
    <property type="entry name" value="ARB_07466-like_C"/>
</dbReference>
<dbReference type="OrthoDB" id="2677885at2"/>
<feature type="chain" id="PRO_5039370241" description="ARB-07466-like C-terminal domain-containing protein" evidence="2">
    <location>
        <begin position="25"/>
        <end position="248"/>
    </location>
</feature>
<reference evidence="4 5" key="1">
    <citation type="submission" date="2019-07" db="EMBL/GenBank/DDBJ databases">
        <title>Whole genome shotgun sequence of Pseudonocardia asaccharolytica NBRC 16224.</title>
        <authorList>
            <person name="Hosoyama A."/>
            <person name="Uohara A."/>
            <person name="Ohji S."/>
            <person name="Ichikawa N."/>
        </authorList>
    </citation>
    <scope>NUCLEOTIDE SEQUENCE [LARGE SCALE GENOMIC DNA]</scope>
    <source>
        <strain evidence="4 5">NBRC 16224</strain>
    </source>
</reference>
<evidence type="ECO:0000313" key="4">
    <source>
        <dbReference type="EMBL" id="GEL17998.1"/>
    </source>
</evidence>